<keyword evidence="7" id="KW-0472">Membrane</keyword>
<evidence type="ECO:0000313" key="10">
    <source>
        <dbReference type="Proteomes" id="UP000321570"/>
    </source>
</evidence>
<comment type="subcellular location">
    <subcellularLocation>
        <location evidence="2">Cytoplasm</location>
    </subcellularLocation>
    <subcellularLocation>
        <location evidence="1">Endomembrane system</location>
    </subcellularLocation>
</comment>
<evidence type="ECO:0000256" key="2">
    <source>
        <dbReference type="ARBA" id="ARBA00004496"/>
    </source>
</evidence>
<dbReference type="PROSITE" id="PS50222">
    <property type="entry name" value="EF_HAND_2"/>
    <property type="match status" value="1"/>
</dbReference>
<dbReference type="EMBL" id="CABIJS010000577">
    <property type="protein sequence ID" value="VUZ53828.1"/>
    <property type="molecule type" value="Genomic_DNA"/>
</dbReference>
<dbReference type="Proteomes" id="UP000321570">
    <property type="component" value="Unassembled WGS sequence"/>
</dbReference>
<dbReference type="PANTHER" id="PTHR46735">
    <property type="entry name" value="CALPAIN, SMALL SUBUNIT 1 A-RELATED"/>
    <property type="match status" value="1"/>
</dbReference>
<dbReference type="InterPro" id="IPR011992">
    <property type="entry name" value="EF-hand-dom_pair"/>
</dbReference>
<keyword evidence="4" id="KW-0479">Metal-binding</keyword>
<dbReference type="AlphaFoldDB" id="A0A564Z4L6"/>
<dbReference type="PANTHER" id="PTHR46735:SF3">
    <property type="entry name" value="CALPAIN SMALL SUBUNIT 1-RELATED"/>
    <property type="match status" value="1"/>
</dbReference>
<evidence type="ECO:0000256" key="4">
    <source>
        <dbReference type="ARBA" id="ARBA00022723"/>
    </source>
</evidence>
<dbReference type="InterPro" id="IPR018247">
    <property type="entry name" value="EF_Hand_1_Ca_BS"/>
</dbReference>
<organism evidence="9 10">
    <name type="scientific">Hymenolepis diminuta</name>
    <name type="common">Rat tapeworm</name>
    <dbReference type="NCBI Taxonomy" id="6216"/>
    <lineage>
        <taxon>Eukaryota</taxon>
        <taxon>Metazoa</taxon>
        <taxon>Spiralia</taxon>
        <taxon>Lophotrochozoa</taxon>
        <taxon>Platyhelminthes</taxon>
        <taxon>Cestoda</taxon>
        <taxon>Eucestoda</taxon>
        <taxon>Cyclophyllidea</taxon>
        <taxon>Hymenolepididae</taxon>
        <taxon>Hymenolepis</taxon>
    </lineage>
</organism>
<evidence type="ECO:0000256" key="6">
    <source>
        <dbReference type="ARBA" id="ARBA00022837"/>
    </source>
</evidence>
<dbReference type="InterPro" id="IPR002048">
    <property type="entry name" value="EF_hand_dom"/>
</dbReference>
<evidence type="ECO:0000256" key="3">
    <source>
        <dbReference type="ARBA" id="ARBA00022490"/>
    </source>
</evidence>
<dbReference type="CDD" id="cd16182">
    <property type="entry name" value="EFh_PEF_Group_II_CAPN_like"/>
    <property type="match status" value="1"/>
</dbReference>
<dbReference type="PROSITE" id="PS00018">
    <property type="entry name" value="EF_HAND_1"/>
    <property type="match status" value="1"/>
</dbReference>
<keyword evidence="5" id="KW-0677">Repeat</keyword>
<keyword evidence="3" id="KW-0963">Cytoplasm</keyword>
<gene>
    <name evidence="9" type="ORF">WMSIL1_LOCUS12124</name>
</gene>
<proteinExistence type="predicted"/>
<keyword evidence="10" id="KW-1185">Reference proteome</keyword>
<keyword evidence="6" id="KW-0106">Calcium</keyword>
<dbReference type="GO" id="GO:0012505">
    <property type="term" value="C:endomembrane system"/>
    <property type="evidence" value="ECO:0007669"/>
    <property type="project" value="UniProtKB-SubCell"/>
</dbReference>
<evidence type="ECO:0000313" key="9">
    <source>
        <dbReference type="EMBL" id="VUZ53828.1"/>
    </source>
</evidence>
<sequence>MDPHTKSINAEQLRDILNKSSMRKVCTDAEGFSLEDSRSMLASMDNNLTGKMEYDEFKTLWENCQLWRDVFNSRDKDKSKTLNVTELREALISAGFHLSGLVFTVVVQRFVTQKVNAVTFEDWILCCVRLKNSFDNMKAQFKTNDGNLMFTADDFLRLTINQ</sequence>
<dbReference type="GO" id="GO:0005509">
    <property type="term" value="F:calcium ion binding"/>
    <property type="evidence" value="ECO:0007669"/>
    <property type="project" value="InterPro"/>
</dbReference>
<reference evidence="9 10" key="1">
    <citation type="submission" date="2019-07" db="EMBL/GenBank/DDBJ databases">
        <authorList>
            <person name="Jastrzebski P J."/>
            <person name="Paukszto L."/>
            <person name="Jastrzebski P J."/>
        </authorList>
    </citation>
    <scope>NUCLEOTIDE SEQUENCE [LARGE SCALE GENOMIC DNA]</scope>
    <source>
        <strain evidence="9 10">WMS-il1</strain>
    </source>
</reference>
<evidence type="ECO:0000256" key="7">
    <source>
        <dbReference type="ARBA" id="ARBA00023136"/>
    </source>
</evidence>
<evidence type="ECO:0000256" key="5">
    <source>
        <dbReference type="ARBA" id="ARBA00022737"/>
    </source>
</evidence>
<dbReference type="GO" id="GO:0005737">
    <property type="term" value="C:cytoplasm"/>
    <property type="evidence" value="ECO:0007669"/>
    <property type="project" value="UniProtKB-SubCell"/>
</dbReference>
<feature type="domain" description="EF-hand" evidence="8">
    <location>
        <begin position="62"/>
        <end position="97"/>
    </location>
</feature>
<evidence type="ECO:0000256" key="1">
    <source>
        <dbReference type="ARBA" id="ARBA00004308"/>
    </source>
</evidence>
<accession>A0A564Z4L6</accession>
<dbReference type="Gene3D" id="1.10.238.10">
    <property type="entry name" value="EF-hand"/>
    <property type="match status" value="1"/>
</dbReference>
<protein>
    <recommendedName>
        <fullName evidence="8">EF-hand domain-containing protein</fullName>
    </recommendedName>
</protein>
<evidence type="ECO:0000259" key="8">
    <source>
        <dbReference type="PROSITE" id="PS50222"/>
    </source>
</evidence>
<dbReference type="SUPFAM" id="SSF47473">
    <property type="entry name" value="EF-hand"/>
    <property type="match status" value="1"/>
</dbReference>
<name>A0A564Z4L6_HYMDI</name>